<evidence type="ECO:0000256" key="1">
    <source>
        <dbReference type="SAM" id="SignalP"/>
    </source>
</evidence>
<organism evidence="2 3">
    <name type="scientific">Vreelandella malpeensis</name>
    <dbReference type="NCBI Taxonomy" id="1172368"/>
    <lineage>
        <taxon>Bacteria</taxon>
        <taxon>Pseudomonadati</taxon>
        <taxon>Pseudomonadota</taxon>
        <taxon>Gammaproteobacteria</taxon>
        <taxon>Oceanospirillales</taxon>
        <taxon>Halomonadaceae</taxon>
        <taxon>Vreelandella</taxon>
    </lineage>
</organism>
<dbReference type="Pfam" id="PF11319">
    <property type="entry name" value="VasI"/>
    <property type="match status" value="1"/>
</dbReference>
<dbReference type="EMBL" id="WHVL01000006">
    <property type="protein sequence ID" value="MCB8890239.1"/>
    <property type="molecule type" value="Genomic_DNA"/>
</dbReference>
<dbReference type="Proteomes" id="UP001319882">
    <property type="component" value="Unassembled WGS sequence"/>
</dbReference>
<dbReference type="InterPro" id="IPR017738">
    <property type="entry name" value="T6SS-assoc_VCA0118"/>
</dbReference>
<feature type="signal peptide" evidence="1">
    <location>
        <begin position="1"/>
        <end position="21"/>
    </location>
</feature>
<keyword evidence="1" id="KW-0732">Signal</keyword>
<accession>A0ABS8DVF7</accession>
<gene>
    <name evidence="2" type="ORF">GEV37_14060</name>
</gene>
<proteinExistence type="predicted"/>
<evidence type="ECO:0000313" key="2">
    <source>
        <dbReference type="EMBL" id="MCB8890239.1"/>
    </source>
</evidence>
<name>A0ABS8DVF7_9GAMM</name>
<dbReference type="RefSeq" id="WP_227390908.1">
    <property type="nucleotide sequence ID" value="NZ_JBHSCJ010000008.1"/>
</dbReference>
<feature type="chain" id="PRO_5046701356" evidence="1">
    <location>
        <begin position="22"/>
        <end position="166"/>
    </location>
</feature>
<protein>
    <submittedName>
        <fullName evidence="2">Uncharacterized protein</fullName>
    </submittedName>
</protein>
<sequence length="166" mass="18501">MNLDKTLLLAMISLLPAVALAQDAPAGSQWQTEEHHDDELDLHFVVLKTPAIGLAQPTLVFRCFEDTTVAYFNLFDQEETGTFEFDAPTLRLDDQEAETFEMQAIDDGHALGFWEGADAIPFIEGLFGANRLELDITPSEGDVIEATFNIEGLEERIEPIRQACGW</sequence>
<comment type="caution">
    <text evidence="2">The sequence shown here is derived from an EMBL/GenBank/DDBJ whole genome shotgun (WGS) entry which is preliminary data.</text>
</comment>
<evidence type="ECO:0000313" key="3">
    <source>
        <dbReference type="Proteomes" id="UP001319882"/>
    </source>
</evidence>
<keyword evidence="3" id="KW-1185">Reference proteome</keyword>
<reference evidence="2 3" key="1">
    <citation type="journal article" date="2021" name="Sci. Rep.">
        <title>Genome analysis of a halophilic bacterium Halomonas malpeensis YU-PRIM-29(T) reveals its exopolysaccharide and pigment producing capabilities.</title>
        <authorList>
            <person name="Athmika"/>
            <person name="Ghate S.D."/>
            <person name="Arun A.B."/>
            <person name="Rao S.S."/>
            <person name="Kumar S.T.A."/>
            <person name="Kandiyil M.K."/>
            <person name="Saptami K."/>
            <person name="Rekha P.D."/>
        </authorList>
    </citation>
    <scope>NUCLEOTIDE SEQUENCE [LARGE SCALE GENOMIC DNA]</scope>
    <source>
        <strain evidence="3">prim 29</strain>
    </source>
</reference>